<organism evidence="8 9">
    <name type="scientific">Marinomonas mediterranea (strain ATCC 700492 / JCM 21426 / NBRC 103028 / MMB-1)</name>
    <dbReference type="NCBI Taxonomy" id="717774"/>
    <lineage>
        <taxon>Bacteria</taxon>
        <taxon>Pseudomonadati</taxon>
        <taxon>Pseudomonadota</taxon>
        <taxon>Gammaproteobacteria</taxon>
        <taxon>Oceanospirillales</taxon>
        <taxon>Oceanospirillaceae</taxon>
        <taxon>Marinomonas</taxon>
    </lineage>
</organism>
<dbReference type="GO" id="GO:0009247">
    <property type="term" value="P:glycolipid biosynthetic process"/>
    <property type="evidence" value="ECO:0007669"/>
    <property type="project" value="UniProtKB-ARBA"/>
</dbReference>
<dbReference type="OrthoDB" id="9803456at2"/>
<accession>F2JZV8</accession>
<evidence type="ECO:0000313" key="9">
    <source>
        <dbReference type="Proteomes" id="UP000001062"/>
    </source>
</evidence>
<gene>
    <name evidence="8" type="ordered locus">Marme_2847</name>
</gene>
<dbReference type="STRING" id="717774.Marme_2847"/>
<dbReference type="PATRIC" id="fig|717774.3.peg.2930"/>
<dbReference type="PIRSF" id="PIRSF026649">
    <property type="entry name" value="MsbB"/>
    <property type="match status" value="1"/>
</dbReference>
<keyword evidence="7" id="KW-0812">Transmembrane</keyword>
<dbReference type="PANTHER" id="PTHR30606">
    <property type="entry name" value="LIPID A BIOSYNTHESIS LAUROYL ACYLTRANSFERASE"/>
    <property type="match status" value="1"/>
</dbReference>
<proteinExistence type="predicted"/>
<keyword evidence="7" id="KW-1133">Transmembrane helix</keyword>
<keyword evidence="6 8" id="KW-0012">Acyltransferase</keyword>
<dbReference type="GO" id="GO:0016746">
    <property type="term" value="F:acyltransferase activity"/>
    <property type="evidence" value="ECO:0007669"/>
    <property type="project" value="UniProtKB-KW"/>
</dbReference>
<dbReference type="eggNOG" id="COG1560">
    <property type="taxonomic scope" value="Bacteria"/>
</dbReference>
<keyword evidence="3" id="KW-0997">Cell inner membrane</keyword>
<dbReference type="Proteomes" id="UP000001062">
    <property type="component" value="Chromosome"/>
</dbReference>
<dbReference type="InterPro" id="IPR004960">
    <property type="entry name" value="LipA_acyltrans"/>
</dbReference>
<comment type="subcellular location">
    <subcellularLocation>
        <location evidence="1">Cell inner membrane</location>
    </subcellularLocation>
</comment>
<evidence type="ECO:0000256" key="4">
    <source>
        <dbReference type="ARBA" id="ARBA00022679"/>
    </source>
</evidence>
<keyword evidence="4 8" id="KW-0808">Transferase</keyword>
<dbReference type="RefSeq" id="WP_013661973.1">
    <property type="nucleotide sequence ID" value="NC_015276.1"/>
</dbReference>
<dbReference type="GO" id="GO:0005886">
    <property type="term" value="C:plasma membrane"/>
    <property type="evidence" value="ECO:0007669"/>
    <property type="project" value="UniProtKB-SubCell"/>
</dbReference>
<keyword evidence="9" id="KW-1185">Reference proteome</keyword>
<keyword evidence="2" id="KW-1003">Cell membrane</keyword>
<evidence type="ECO:0000256" key="7">
    <source>
        <dbReference type="SAM" id="Phobius"/>
    </source>
</evidence>
<dbReference type="EMBL" id="CP002583">
    <property type="protein sequence ID" value="ADZ92070.1"/>
    <property type="molecule type" value="Genomic_DNA"/>
</dbReference>
<keyword evidence="5 7" id="KW-0472">Membrane</keyword>
<reference evidence="8 9" key="1">
    <citation type="journal article" date="2012" name="Stand. Genomic Sci.">
        <title>Complete genome sequence of the melanogenic marine bacterium Marinomonas mediterranea type strain (MMB-1(T)).</title>
        <authorList>
            <person name="Lucas-Elio P."/>
            <person name="Goodwin L."/>
            <person name="Woyke T."/>
            <person name="Pitluck S."/>
            <person name="Nolan M."/>
            <person name="Kyrpides N.C."/>
            <person name="Detter J.C."/>
            <person name="Copeland A."/>
            <person name="Teshima H."/>
            <person name="Bruce D."/>
            <person name="Detter C."/>
            <person name="Tapia R."/>
            <person name="Han S."/>
            <person name="Land M.L."/>
            <person name="Ivanova N."/>
            <person name="Mikhailova N."/>
            <person name="Johnston A.W."/>
            <person name="Sanchez-Amat A."/>
        </authorList>
    </citation>
    <scope>NUCLEOTIDE SEQUENCE [LARGE SCALE GENOMIC DNA]</scope>
    <source>
        <strain evidence="9">ATCC 700492 / JCM 21426 / NBRC 103028 / MMB-1</strain>
    </source>
</reference>
<evidence type="ECO:0000313" key="8">
    <source>
        <dbReference type="EMBL" id="ADZ92070.1"/>
    </source>
</evidence>
<name>F2JZV8_MARM1</name>
<dbReference type="HOGENOM" id="CLU_049421_1_0_6"/>
<protein>
    <submittedName>
        <fullName evidence="8">Lipid A biosynthesis acyltransferase</fullName>
    </submittedName>
</protein>
<evidence type="ECO:0000256" key="3">
    <source>
        <dbReference type="ARBA" id="ARBA00022519"/>
    </source>
</evidence>
<feature type="transmembrane region" description="Helical" evidence="7">
    <location>
        <begin position="20"/>
        <end position="39"/>
    </location>
</feature>
<dbReference type="AlphaFoldDB" id="F2JZV8"/>
<dbReference type="PANTHER" id="PTHR30606:SF9">
    <property type="entry name" value="LIPID A BIOSYNTHESIS LAUROYLTRANSFERASE"/>
    <property type="match status" value="1"/>
</dbReference>
<evidence type="ECO:0000256" key="6">
    <source>
        <dbReference type="ARBA" id="ARBA00023315"/>
    </source>
</evidence>
<dbReference type="Pfam" id="PF03279">
    <property type="entry name" value="Lip_A_acyltrans"/>
    <property type="match status" value="1"/>
</dbReference>
<sequence>MAKSTTLNQGLRAFIAPKYWPTWIFIGIAYCLSFLPWKVQRTLGTYVGRLLYKLAPRRRRICDVNLEICYPNMPLDERNILSKRHFESIGQGLFETMTSWFRNSDHIAKRTQFNGDEVINEALAAGRGCLLVGAHFSPIDLCGIQLARHIEVHPIYKLQSNKVINWVMERQRQRAYKKTIERSNTREIIKSLKDNKIVWFAADQDYGRKNSVFAPFFKRECATISHVGRIAKMSKAPIVLYDYTRTESGYVLTLSHVKNVPSEDDVTNATRLNSLFEEIIEPKKEQYFWTHRRFKNQPNPEDPSPY</sequence>
<evidence type="ECO:0000256" key="2">
    <source>
        <dbReference type="ARBA" id="ARBA00022475"/>
    </source>
</evidence>
<evidence type="ECO:0000256" key="1">
    <source>
        <dbReference type="ARBA" id="ARBA00004533"/>
    </source>
</evidence>
<dbReference type="CDD" id="cd07984">
    <property type="entry name" value="LPLAT_LABLAT-like"/>
    <property type="match status" value="1"/>
</dbReference>
<dbReference type="KEGG" id="mme:Marme_2847"/>
<evidence type="ECO:0000256" key="5">
    <source>
        <dbReference type="ARBA" id="ARBA00023136"/>
    </source>
</evidence>